<feature type="binding site" evidence="10">
    <location>
        <position position="80"/>
    </location>
    <ligand>
        <name>pyridoxal 5'-phosphate</name>
        <dbReference type="ChEBI" id="CHEBI:597326"/>
    </ligand>
</feature>
<dbReference type="RefSeq" id="WP_323163538.1">
    <property type="nucleotide sequence ID" value="NZ_JACEGA010000001.1"/>
</dbReference>
<evidence type="ECO:0000256" key="9">
    <source>
        <dbReference type="ARBA" id="ARBA00047931"/>
    </source>
</evidence>
<feature type="binding site" evidence="10">
    <location>
        <position position="272"/>
    </location>
    <ligand>
        <name>pyridoxal 5'-phosphate</name>
        <dbReference type="ChEBI" id="CHEBI:597326"/>
    </ligand>
</feature>
<dbReference type="EC" id="2.5.1.47" evidence="4"/>
<evidence type="ECO:0000256" key="4">
    <source>
        <dbReference type="ARBA" id="ARBA00012681"/>
    </source>
</evidence>
<dbReference type="Proteomes" id="UP000574276">
    <property type="component" value="Unassembled WGS sequence"/>
</dbReference>
<dbReference type="GO" id="GO:0004124">
    <property type="term" value="F:cysteine synthase activity"/>
    <property type="evidence" value="ECO:0007669"/>
    <property type="project" value="UniProtKB-EC"/>
</dbReference>
<comment type="catalytic activity">
    <reaction evidence="9">
        <text>O-acetyl-L-serine + hydrogen sulfide = L-cysteine + acetate</text>
        <dbReference type="Rhea" id="RHEA:14829"/>
        <dbReference type="ChEBI" id="CHEBI:29919"/>
        <dbReference type="ChEBI" id="CHEBI:30089"/>
        <dbReference type="ChEBI" id="CHEBI:35235"/>
        <dbReference type="ChEBI" id="CHEBI:58340"/>
        <dbReference type="EC" id="2.5.1.47"/>
    </reaction>
</comment>
<evidence type="ECO:0000256" key="1">
    <source>
        <dbReference type="ARBA" id="ARBA00001933"/>
    </source>
</evidence>
<dbReference type="CDD" id="cd01561">
    <property type="entry name" value="CBS_like"/>
    <property type="match status" value="1"/>
</dbReference>
<dbReference type="NCBIfam" id="TIGR01139">
    <property type="entry name" value="cysK"/>
    <property type="match status" value="1"/>
</dbReference>
<keyword evidence="6 13" id="KW-0808">Transferase</keyword>
<dbReference type="InterPro" id="IPR036052">
    <property type="entry name" value="TrpB-like_PALP_sf"/>
</dbReference>
<evidence type="ECO:0000313" key="14">
    <source>
        <dbReference type="Proteomes" id="UP000574276"/>
    </source>
</evidence>
<keyword evidence="5" id="KW-0028">Amino-acid biosynthesis</keyword>
<evidence type="ECO:0000259" key="12">
    <source>
        <dbReference type="Pfam" id="PF00291"/>
    </source>
</evidence>
<evidence type="ECO:0000256" key="11">
    <source>
        <dbReference type="PIRSR" id="PIRSR605856-51"/>
    </source>
</evidence>
<evidence type="ECO:0000256" key="6">
    <source>
        <dbReference type="ARBA" id="ARBA00022679"/>
    </source>
</evidence>
<comment type="caution">
    <text evidence="13">The sequence shown here is derived from an EMBL/GenBank/DDBJ whole genome shotgun (WGS) entry which is preliminary data.</text>
</comment>
<name>A0A839JZ51_9FIRM</name>
<evidence type="ECO:0000256" key="2">
    <source>
        <dbReference type="ARBA" id="ARBA00004962"/>
    </source>
</evidence>
<dbReference type="GO" id="GO:0005737">
    <property type="term" value="C:cytoplasm"/>
    <property type="evidence" value="ECO:0007669"/>
    <property type="project" value="UniProtKB-ARBA"/>
</dbReference>
<keyword evidence="7 10" id="KW-0663">Pyridoxal phosphate</keyword>
<dbReference type="EMBL" id="JACEGA010000001">
    <property type="protein sequence ID" value="MBB2182680.1"/>
    <property type="molecule type" value="Genomic_DNA"/>
</dbReference>
<dbReference type="NCBIfam" id="TIGR01136">
    <property type="entry name" value="cysKM"/>
    <property type="match status" value="1"/>
</dbReference>
<gene>
    <name evidence="13" type="primary">cysK</name>
    <name evidence="13" type="ORF">H0486_07305</name>
</gene>
<feature type="binding site" evidence="10">
    <location>
        <begin position="184"/>
        <end position="188"/>
    </location>
    <ligand>
        <name>pyridoxal 5'-phosphate</name>
        <dbReference type="ChEBI" id="CHEBI:597326"/>
    </ligand>
</feature>
<dbReference type="SUPFAM" id="SSF53686">
    <property type="entry name" value="Tryptophan synthase beta subunit-like PLP-dependent enzymes"/>
    <property type="match status" value="1"/>
</dbReference>
<keyword evidence="14" id="KW-1185">Reference proteome</keyword>
<comment type="similarity">
    <text evidence="3">Belongs to the cysteine synthase/cystathionine beta-synthase family.</text>
</comment>
<evidence type="ECO:0000256" key="3">
    <source>
        <dbReference type="ARBA" id="ARBA00007103"/>
    </source>
</evidence>
<reference evidence="13 14" key="1">
    <citation type="submission" date="2020-07" db="EMBL/GenBank/DDBJ databases">
        <title>Characterization and genome sequencing of isolate MD1, a novel member within the family Lachnospiraceae.</title>
        <authorList>
            <person name="Rettenmaier R."/>
            <person name="Di Bello L."/>
            <person name="Zinser C."/>
            <person name="Scheitz K."/>
            <person name="Liebl W."/>
            <person name="Zverlov V."/>
        </authorList>
    </citation>
    <scope>NUCLEOTIDE SEQUENCE [LARGE SCALE GENOMIC DNA]</scope>
    <source>
        <strain evidence="13 14">MD1</strain>
    </source>
</reference>
<comment type="cofactor">
    <cofactor evidence="1 10">
        <name>pyridoxal 5'-phosphate</name>
        <dbReference type="ChEBI" id="CHEBI:597326"/>
    </cofactor>
</comment>
<dbReference type="Gene3D" id="3.40.50.1100">
    <property type="match status" value="2"/>
</dbReference>
<dbReference type="UniPathway" id="UPA00136">
    <property type="reaction ID" value="UER00200"/>
</dbReference>
<dbReference type="InterPro" id="IPR005856">
    <property type="entry name" value="Cys_synth"/>
</dbReference>
<dbReference type="InterPro" id="IPR050214">
    <property type="entry name" value="Cys_Synth/Cystath_Beta-Synth"/>
</dbReference>
<evidence type="ECO:0000256" key="5">
    <source>
        <dbReference type="ARBA" id="ARBA00022605"/>
    </source>
</evidence>
<keyword evidence="8" id="KW-0198">Cysteine biosynthesis</keyword>
<dbReference type="PANTHER" id="PTHR10314">
    <property type="entry name" value="CYSTATHIONINE BETA-SYNTHASE"/>
    <property type="match status" value="1"/>
</dbReference>
<dbReference type="GO" id="GO:0006535">
    <property type="term" value="P:cysteine biosynthetic process from serine"/>
    <property type="evidence" value="ECO:0007669"/>
    <property type="project" value="InterPro"/>
</dbReference>
<evidence type="ECO:0000256" key="10">
    <source>
        <dbReference type="PIRSR" id="PIRSR605856-50"/>
    </source>
</evidence>
<dbReference type="InterPro" id="IPR005859">
    <property type="entry name" value="CysK"/>
</dbReference>
<dbReference type="FunFam" id="3.40.50.1100:FF:000067">
    <property type="entry name" value="Cysteine synthase"/>
    <property type="match status" value="1"/>
</dbReference>
<proteinExistence type="inferred from homology"/>
<dbReference type="Pfam" id="PF00291">
    <property type="entry name" value="PALP"/>
    <property type="match status" value="1"/>
</dbReference>
<evidence type="ECO:0000256" key="7">
    <source>
        <dbReference type="ARBA" id="ARBA00022898"/>
    </source>
</evidence>
<dbReference type="InterPro" id="IPR001926">
    <property type="entry name" value="TrpB-like_PALP"/>
</dbReference>
<accession>A0A839JZ51</accession>
<feature type="domain" description="Tryptophan synthase beta chain-like PALP" evidence="12">
    <location>
        <begin position="10"/>
        <end position="300"/>
    </location>
</feature>
<comment type="pathway">
    <text evidence="2">Amino-acid biosynthesis; L-cysteine biosynthesis; L-cysteine from L-serine: step 2/2.</text>
</comment>
<evidence type="ECO:0000256" key="8">
    <source>
        <dbReference type="ARBA" id="ARBA00023192"/>
    </source>
</evidence>
<sequence>MSLKVVDNLTELIGDTPILRPRKIEKLAGLSEETKLLLKLEYFNPLGSVKDRIAIAMVEDAEKQGLLNKDSVIIEPTSGNTGVGLAFVAAAKNYKLILTMPDTMSMERRTLLSALGAELVLTPGAEGMRGAVRKAEELQYQIPNSIILQQFNNPANPSIHYVTTGVEIWEATEGKVDIVVAGVGTGGTITGAGRYLKEKNPDIKVVAVEPAGSPVLSGGVPGPNRIQGIGAGFVPKVLDLSLVDEIFKVKDEQAFDTSRTLAREEGLLVGISSGAAAYAAAQIARRSENNGKVIVAILPDTGERYLSTALFSDSNIEKSRYWYSIR</sequence>
<protein>
    <recommendedName>
        <fullName evidence="4">cysteine synthase</fullName>
        <ecNumber evidence="4">2.5.1.47</ecNumber>
    </recommendedName>
</protein>
<organism evidence="13 14">
    <name type="scientific">Variimorphobacter saccharofermentans</name>
    <dbReference type="NCBI Taxonomy" id="2755051"/>
    <lineage>
        <taxon>Bacteria</taxon>
        <taxon>Bacillati</taxon>
        <taxon>Bacillota</taxon>
        <taxon>Clostridia</taxon>
        <taxon>Lachnospirales</taxon>
        <taxon>Lachnospiraceae</taxon>
        <taxon>Variimorphobacter</taxon>
    </lineage>
</organism>
<dbReference type="AlphaFoldDB" id="A0A839JZ51"/>
<feature type="modified residue" description="N6-(pyridoxal phosphate)lysine" evidence="11">
    <location>
        <position position="50"/>
    </location>
</feature>
<evidence type="ECO:0000313" key="13">
    <source>
        <dbReference type="EMBL" id="MBB2182680.1"/>
    </source>
</evidence>